<protein>
    <submittedName>
        <fullName evidence="3">ArsR family transcriptional regulator</fullName>
    </submittedName>
</protein>
<gene>
    <name evidence="3" type="ORF">Selli2_17080</name>
</gene>
<reference evidence="3" key="1">
    <citation type="submission" date="2022-11" db="EMBL/GenBank/DDBJ databases">
        <title>Draft genome sequence of Sellimonas catena strain 18CBH55.</title>
        <authorList>
            <person name="Hisatomi A."/>
            <person name="Ohkuma M."/>
            <person name="Sakamoto M."/>
        </authorList>
    </citation>
    <scope>NUCLEOTIDE SEQUENCE</scope>
    <source>
        <strain evidence="3">18CBH55</strain>
    </source>
</reference>
<dbReference type="RefSeq" id="WP_118637663.1">
    <property type="nucleotide sequence ID" value="NZ_BSCH01000010.1"/>
</dbReference>
<sequence length="464" mass="54399">MKFIGRKEQLRKLNRAIANTNKEEAMQTVLIYGRRRVGKSELVKQLLKSTTCQSIYYECKQVAEESNAQGICNILSEELHLPKLGYQSIEEVLEYIFQRSCEENMIFVLDEYPYLRENIKGMDSILQAMIDKYRDSAKLTFIILGSFVEIMRNLMEPSNPLYGRIDLTINLKPMDYYESTEFYPAFSEEDRIKIYSVFGGIPYYNRLVDDSISVEENLLELLVAPEARLENEVSMYLNAEISKITNANEVFEALSRGYTKYKDILDQSHVSSGPTLVDVLDKLSKMEVVEKRTPINDEGNKRKASYHISDPLSAFYYRYIFRYASQRKIMDPSIFYEKYIREDFESFYVPHYFEEICKQYLIRKNRAGEISPVIEKIGKYYYDIPSEKRNGEFDVVTEDENGYVFYEVKFRKETIPTAIVREEIEQVKATGMNCYKYVFVSKSPVDLEGIEETVEVIRLTNLWN</sequence>
<feature type="domain" description="DUF234" evidence="2">
    <location>
        <begin position="316"/>
        <end position="412"/>
    </location>
</feature>
<dbReference type="AlphaFoldDB" id="A0A9W6CDT8"/>
<dbReference type="InterPro" id="IPR027417">
    <property type="entry name" value="P-loop_NTPase"/>
</dbReference>
<comment type="caution">
    <text evidence="3">The sequence shown here is derived from an EMBL/GenBank/DDBJ whole genome shotgun (WGS) entry which is preliminary data.</text>
</comment>
<reference evidence="3" key="2">
    <citation type="submission" date="2022-11" db="EMBL/GenBank/DDBJ databases">
        <title>Draft genome sequence of Sellimonas catena strain 18CBH55.</title>
        <authorList>
            <person name="Atsushi H."/>
            <person name="Moriya O."/>
            <person name="Mitsuo S."/>
        </authorList>
    </citation>
    <scope>NUCLEOTIDE SEQUENCE</scope>
    <source>
        <strain evidence="3">18CBH55</strain>
    </source>
</reference>
<dbReference type="SUPFAM" id="SSF52980">
    <property type="entry name" value="Restriction endonuclease-like"/>
    <property type="match status" value="1"/>
</dbReference>
<dbReference type="GO" id="GO:0005524">
    <property type="term" value="F:ATP binding"/>
    <property type="evidence" value="ECO:0007669"/>
    <property type="project" value="InterPro"/>
</dbReference>
<evidence type="ECO:0000259" key="1">
    <source>
        <dbReference type="Pfam" id="PF01637"/>
    </source>
</evidence>
<dbReference type="EMBL" id="BSCH01000010">
    <property type="protein sequence ID" value="GLG90281.1"/>
    <property type="molecule type" value="Genomic_DNA"/>
</dbReference>
<evidence type="ECO:0000313" key="3">
    <source>
        <dbReference type="EMBL" id="GLG90281.1"/>
    </source>
</evidence>
<dbReference type="InterPro" id="IPR011579">
    <property type="entry name" value="ATPase_dom"/>
</dbReference>
<reference evidence="3" key="3">
    <citation type="journal article" date="2023" name="Int. J. Syst. Evol. Microbiol.">
        <title>Sellimonas catena sp. nov., isolated from human faeces.</title>
        <authorList>
            <person name="Hisatomi A."/>
            <person name="Ohkuma M."/>
            <person name="Sakamoto M."/>
        </authorList>
    </citation>
    <scope>NUCLEOTIDE SEQUENCE</scope>
    <source>
        <strain evidence="3">18CBH55</strain>
    </source>
</reference>
<dbReference type="InterPro" id="IPR004256">
    <property type="entry name" value="DUF234"/>
</dbReference>
<accession>A0A9W6CDT8</accession>
<dbReference type="Proteomes" id="UP001145094">
    <property type="component" value="Unassembled WGS sequence"/>
</dbReference>
<dbReference type="Pfam" id="PF01637">
    <property type="entry name" value="ATPase_2"/>
    <property type="match status" value="1"/>
</dbReference>
<dbReference type="PANTHER" id="PTHR34704:SF2">
    <property type="entry name" value="ATPASE"/>
    <property type="match status" value="1"/>
</dbReference>
<evidence type="ECO:0000313" key="4">
    <source>
        <dbReference type="Proteomes" id="UP001145094"/>
    </source>
</evidence>
<feature type="domain" description="ATPase" evidence="1">
    <location>
        <begin position="3"/>
        <end position="204"/>
    </location>
</feature>
<dbReference type="Gene3D" id="3.40.50.300">
    <property type="entry name" value="P-loop containing nucleotide triphosphate hydrolases"/>
    <property type="match status" value="1"/>
</dbReference>
<evidence type="ECO:0000259" key="2">
    <source>
        <dbReference type="Pfam" id="PF03008"/>
    </source>
</evidence>
<dbReference type="InterPro" id="IPR011335">
    <property type="entry name" value="Restrct_endonuc-II-like"/>
</dbReference>
<dbReference type="PANTHER" id="PTHR34704">
    <property type="entry name" value="ATPASE"/>
    <property type="match status" value="1"/>
</dbReference>
<proteinExistence type="predicted"/>
<name>A0A9W6CDT8_9FIRM</name>
<dbReference type="SUPFAM" id="SSF52540">
    <property type="entry name" value="P-loop containing nucleoside triphosphate hydrolases"/>
    <property type="match status" value="1"/>
</dbReference>
<organism evidence="3 4">
    <name type="scientific">Sellimonas catena</name>
    <dbReference type="NCBI Taxonomy" id="2994035"/>
    <lineage>
        <taxon>Bacteria</taxon>
        <taxon>Bacillati</taxon>
        <taxon>Bacillota</taxon>
        <taxon>Clostridia</taxon>
        <taxon>Lachnospirales</taxon>
        <taxon>Lachnospiraceae</taxon>
        <taxon>Sellimonas</taxon>
    </lineage>
</organism>
<dbReference type="Pfam" id="PF03008">
    <property type="entry name" value="DUF234"/>
    <property type="match status" value="1"/>
</dbReference>